<protein>
    <submittedName>
        <fullName evidence="1">Capsular polysacharride biosynthesis gene, putative</fullName>
    </submittedName>
</protein>
<dbReference type="HOGENOM" id="CLU_035301_5_0_10"/>
<dbReference type="eggNOG" id="COG1541">
    <property type="taxonomic scope" value="Bacteria"/>
</dbReference>
<dbReference type="InterPro" id="IPR053158">
    <property type="entry name" value="CapK_Type1_Caps_Biosynth"/>
</dbReference>
<dbReference type="EnsemblBacteria" id="AAQ65355">
    <property type="protein sequence ID" value="AAQ65355"/>
    <property type="gene ID" value="PG_0111"/>
</dbReference>
<accession>Q7MXQ8</accession>
<keyword evidence="2" id="KW-1185">Reference proteome</keyword>
<dbReference type="InterPro" id="IPR042099">
    <property type="entry name" value="ANL_N_sf"/>
</dbReference>
<dbReference type="STRING" id="242619.PG_0111"/>
<sequence>MLNNASYRLKYWLRKAVKWMPAYRKTYREAHVVSSREQQEHLFWELLKYVIVHVPYYRDYQKFLGGNVQIEDLPIVKKEDVAKDALSFVSDEFNPEKLLRVSTGGTTGTSTNIYTSWLDGVRQTAYIDAAIDLGRVSNPIICTLREHDLKATEKYRFWGNRLMLSPSNMNKDSLEYYVDLMRRYRVNILHCYPSSLMVLCKLLQNTQVNLDIEAILVSSEIVSSELKHIVREVFPRATFINVYAQTENVARGISLNAAPFEFLSCKYLVEFLDTGERRDGNIIAEIVGTNLEKKSMPLIRFATGDYAVLNQRGEVIDILGRTSEYLIDKFGNPIPCIVTNRPHTLDNVLLAQYYQEKIGEFEYRVMVNENFNSNDIRAIEEDIKLNFGDGLFARVVVVTQMEKTSRGKHRKLVQRLDLSLYL</sequence>
<dbReference type="RefSeq" id="WP_010955926.1">
    <property type="nucleotide sequence ID" value="NC_002950.2"/>
</dbReference>
<gene>
    <name evidence="1" type="ordered locus">PG_0111</name>
</gene>
<organism evidence="1 2">
    <name type="scientific">Porphyromonas gingivalis (strain ATCC BAA-308 / W83)</name>
    <dbReference type="NCBI Taxonomy" id="242619"/>
    <lineage>
        <taxon>Bacteria</taxon>
        <taxon>Pseudomonadati</taxon>
        <taxon>Bacteroidota</taxon>
        <taxon>Bacteroidia</taxon>
        <taxon>Bacteroidales</taxon>
        <taxon>Porphyromonadaceae</taxon>
        <taxon>Porphyromonas</taxon>
    </lineage>
</organism>
<dbReference type="PANTHER" id="PTHR36932">
    <property type="entry name" value="CAPSULAR POLYSACCHARIDE BIOSYNTHESIS PROTEIN"/>
    <property type="match status" value="1"/>
</dbReference>
<dbReference type="KEGG" id="pgi:PG_0111"/>
<dbReference type="SUPFAM" id="SSF56801">
    <property type="entry name" value="Acetyl-CoA synthetase-like"/>
    <property type="match status" value="1"/>
</dbReference>
<dbReference type="Gene3D" id="3.40.50.12780">
    <property type="entry name" value="N-terminal domain of ligase-like"/>
    <property type="match status" value="1"/>
</dbReference>
<dbReference type="PANTHER" id="PTHR36932:SF1">
    <property type="entry name" value="CAPSULAR POLYSACCHARIDE BIOSYNTHESIS PROTEIN"/>
    <property type="match status" value="1"/>
</dbReference>
<evidence type="ECO:0000313" key="1">
    <source>
        <dbReference type="EMBL" id="AAQ65355.1"/>
    </source>
</evidence>
<name>Q7MXQ8_PORGI</name>
<proteinExistence type="predicted"/>
<dbReference type="EMBL" id="AE015924">
    <property type="protein sequence ID" value="AAQ65355.1"/>
    <property type="molecule type" value="Genomic_DNA"/>
</dbReference>
<reference evidence="1 2" key="1">
    <citation type="journal article" date="2003" name="J. Bacteriol.">
        <title>Complete genome sequence of the oral pathogenic bacterium Porphyromonas gingivalis strain W83.</title>
        <authorList>
            <person name="Nelson K."/>
            <person name="Fleishmann R."/>
            <person name="DeBoy R."/>
            <person name="Paulsen I."/>
            <person name="Fouts D."/>
            <person name="Eisen J."/>
            <person name="Daugherty S."/>
            <person name="Dodson R."/>
            <person name="Durkin A."/>
            <person name="Gwinn M."/>
            <person name="Haft D."/>
            <person name="Kolonay J."/>
            <person name="Nelson W."/>
            <person name="White O."/>
            <person name="Mason T."/>
            <person name="Tallon L."/>
            <person name="Gray J."/>
            <person name="Granger D."/>
            <person name="Tettelin H."/>
            <person name="Dong H."/>
            <person name="Galvin J."/>
            <person name="Duncan M."/>
            <person name="Dewhirst F."/>
            <person name="Fraser C."/>
        </authorList>
    </citation>
    <scope>NUCLEOTIDE SEQUENCE [LARGE SCALE GENOMIC DNA]</scope>
    <source>
        <strain evidence="2">ATCC BAA-308 / W83</strain>
    </source>
</reference>
<dbReference type="Proteomes" id="UP000000588">
    <property type="component" value="Chromosome"/>
</dbReference>
<dbReference type="AlphaFoldDB" id="Q7MXQ8"/>
<evidence type="ECO:0000313" key="2">
    <source>
        <dbReference type="Proteomes" id="UP000000588"/>
    </source>
</evidence>